<feature type="non-terminal residue" evidence="1">
    <location>
        <position position="1"/>
    </location>
</feature>
<evidence type="ECO:0000313" key="1">
    <source>
        <dbReference type="EMBL" id="OAY70124.1"/>
    </source>
</evidence>
<dbReference type="AlphaFoldDB" id="A0A199UZA9"/>
<evidence type="ECO:0000313" key="2">
    <source>
        <dbReference type="Proteomes" id="UP000092600"/>
    </source>
</evidence>
<dbReference type="Proteomes" id="UP000092600">
    <property type="component" value="Unassembled WGS sequence"/>
</dbReference>
<protein>
    <submittedName>
        <fullName evidence="1">Uncharacterized protein</fullName>
    </submittedName>
</protein>
<sequence length="92" mass="9858">VTWITQCPLLLLDTRMPYGSLYVGCEEHLDPSGTGSFYNEGEADIVVQHGSLTAIAVITLYCSGAVVEDRLDEYPEASGVEVATVDSFKEGG</sequence>
<accession>A0A199UZA9</accession>
<dbReference type="STRING" id="4615.A0A199UZA9"/>
<gene>
    <name evidence="1" type="ORF">ACMD2_25937</name>
</gene>
<name>A0A199UZA9_ANACO</name>
<dbReference type="EMBL" id="LSRQ01004056">
    <property type="protein sequence ID" value="OAY70124.1"/>
    <property type="molecule type" value="Genomic_DNA"/>
</dbReference>
<proteinExistence type="predicted"/>
<organism evidence="1 2">
    <name type="scientific">Ananas comosus</name>
    <name type="common">Pineapple</name>
    <name type="synonym">Ananas ananas</name>
    <dbReference type="NCBI Taxonomy" id="4615"/>
    <lineage>
        <taxon>Eukaryota</taxon>
        <taxon>Viridiplantae</taxon>
        <taxon>Streptophyta</taxon>
        <taxon>Embryophyta</taxon>
        <taxon>Tracheophyta</taxon>
        <taxon>Spermatophyta</taxon>
        <taxon>Magnoliopsida</taxon>
        <taxon>Liliopsida</taxon>
        <taxon>Poales</taxon>
        <taxon>Bromeliaceae</taxon>
        <taxon>Bromelioideae</taxon>
        <taxon>Ananas</taxon>
    </lineage>
</organism>
<comment type="caution">
    <text evidence="1">The sequence shown here is derived from an EMBL/GenBank/DDBJ whole genome shotgun (WGS) entry which is preliminary data.</text>
</comment>
<reference evidence="1 2" key="1">
    <citation type="journal article" date="2016" name="DNA Res.">
        <title>The draft genome of MD-2 pineapple using hybrid error correction of long reads.</title>
        <authorList>
            <person name="Redwan R.M."/>
            <person name="Saidin A."/>
            <person name="Kumar S.V."/>
        </authorList>
    </citation>
    <scope>NUCLEOTIDE SEQUENCE [LARGE SCALE GENOMIC DNA]</scope>
    <source>
        <strain evidence="2">cv. MD2</strain>
        <tissue evidence="1">Leaf</tissue>
    </source>
</reference>